<organism evidence="2 3">
    <name type="scientific">Natronorubrum sediminis</name>
    <dbReference type="NCBI Taxonomy" id="640943"/>
    <lineage>
        <taxon>Archaea</taxon>
        <taxon>Methanobacteriati</taxon>
        <taxon>Methanobacteriota</taxon>
        <taxon>Stenosarchaea group</taxon>
        <taxon>Halobacteria</taxon>
        <taxon>Halobacteriales</taxon>
        <taxon>Natrialbaceae</taxon>
        <taxon>Natronorubrum</taxon>
    </lineage>
</organism>
<keyword evidence="3" id="KW-1185">Reference proteome</keyword>
<accession>A0A1H6G0W2</accession>
<sequence length="87" mass="9768">MAIGRYRDIPAEMDEIEREVAAAQYPEGGLVVGLGIGIVLPLALAEILLLFAPLVGGILGFALGRRLRDYKIRRRLAKRRLEHERHH</sequence>
<dbReference type="EMBL" id="FNWL01000002">
    <property type="protein sequence ID" value="SEH16230.1"/>
    <property type="molecule type" value="Genomic_DNA"/>
</dbReference>
<dbReference type="RefSeq" id="WP_090507300.1">
    <property type="nucleotide sequence ID" value="NZ_FNWL01000002.1"/>
</dbReference>
<evidence type="ECO:0000313" key="3">
    <source>
        <dbReference type="Proteomes" id="UP000199112"/>
    </source>
</evidence>
<evidence type="ECO:0000313" key="2">
    <source>
        <dbReference type="EMBL" id="SEH16230.1"/>
    </source>
</evidence>
<evidence type="ECO:0000256" key="1">
    <source>
        <dbReference type="SAM" id="Phobius"/>
    </source>
</evidence>
<dbReference type="AlphaFoldDB" id="A0A1H6G0W2"/>
<protein>
    <submittedName>
        <fullName evidence="2">Uncharacterized protein</fullName>
    </submittedName>
</protein>
<gene>
    <name evidence="2" type="ORF">SAMN04487967_2503</name>
</gene>
<feature type="transmembrane region" description="Helical" evidence="1">
    <location>
        <begin position="38"/>
        <end position="64"/>
    </location>
</feature>
<keyword evidence="1" id="KW-0472">Membrane</keyword>
<name>A0A1H6G0W2_9EURY</name>
<keyword evidence="1" id="KW-0812">Transmembrane</keyword>
<dbReference type="Proteomes" id="UP000199112">
    <property type="component" value="Unassembled WGS sequence"/>
</dbReference>
<keyword evidence="1" id="KW-1133">Transmembrane helix</keyword>
<proteinExistence type="predicted"/>
<reference evidence="3" key="1">
    <citation type="submission" date="2016-10" db="EMBL/GenBank/DDBJ databases">
        <authorList>
            <person name="Varghese N."/>
            <person name="Submissions S."/>
        </authorList>
    </citation>
    <scope>NUCLEOTIDE SEQUENCE [LARGE SCALE GENOMIC DNA]</scope>
    <source>
        <strain evidence="3">CGMCC 1.8981</strain>
    </source>
</reference>